<evidence type="ECO:0000313" key="3">
    <source>
        <dbReference type="Proteomes" id="UP000237983"/>
    </source>
</evidence>
<feature type="region of interest" description="Disordered" evidence="1">
    <location>
        <begin position="125"/>
        <end position="153"/>
    </location>
</feature>
<feature type="compositionally biased region" description="Basic and acidic residues" evidence="1">
    <location>
        <begin position="139"/>
        <end position="153"/>
    </location>
</feature>
<protein>
    <recommendedName>
        <fullName evidence="4">Alpha/beta hydrolase family protein</fullName>
    </recommendedName>
</protein>
<sequence>MSSPLLHRRAARGVRRTSADFGALWRGTDTTGQPLIVICSSRPAAMSWLASSLAAGLPALVAVVRLTDSGAEADATSATESVGAFDRAVTEAARAATALGADPARLGIVGEGAAASVALTLAAARAKPDADDSDESDDSDGRGDNDPNDEFGRHPVMRLALISPGSSSWGSAAGSAAVIPPFFPPTLIQFARGGSAAQTSTALEQRLSAAGVAVRGTDYQAPRDGWATRSRAVKQSTRGANDLVAFFARGFGAASTFHVIPGWDLH</sequence>
<dbReference type="Gene3D" id="3.40.50.1820">
    <property type="entry name" value="alpha/beta hydrolase"/>
    <property type="match status" value="1"/>
</dbReference>
<dbReference type="Proteomes" id="UP000237983">
    <property type="component" value="Unassembled WGS sequence"/>
</dbReference>
<comment type="caution">
    <text evidence="2">The sequence shown here is derived from an EMBL/GenBank/DDBJ whole genome shotgun (WGS) entry which is preliminary data.</text>
</comment>
<name>A0A2T0VHL0_9MICO</name>
<gene>
    <name evidence="2" type="ORF">B0I08_102342</name>
</gene>
<evidence type="ECO:0008006" key="4">
    <source>
        <dbReference type="Google" id="ProtNLM"/>
    </source>
</evidence>
<dbReference type="EMBL" id="PVTL01000002">
    <property type="protein sequence ID" value="PRY69665.1"/>
    <property type="molecule type" value="Genomic_DNA"/>
</dbReference>
<dbReference type="AlphaFoldDB" id="A0A2T0VHL0"/>
<evidence type="ECO:0000313" key="2">
    <source>
        <dbReference type="EMBL" id="PRY69665.1"/>
    </source>
</evidence>
<dbReference type="InterPro" id="IPR029058">
    <property type="entry name" value="AB_hydrolase_fold"/>
</dbReference>
<reference evidence="2 3" key="1">
    <citation type="submission" date="2018-03" db="EMBL/GenBank/DDBJ databases">
        <title>Genomic Encyclopedia of Type Strains, Phase III (KMG-III): the genomes of soil and plant-associated and newly described type strains.</title>
        <authorList>
            <person name="Whitman W."/>
        </authorList>
    </citation>
    <scope>NUCLEOTIDE SEQUENCE [LARGE SCALE GENOMIC DNA]</scope>
    <source>
        <strain evidence="2 3">CGMCC 1.12484</strain>
    </source>
</reference>
<accession>A0A2T0VHL0</accession>
<dbReference type="SUPFAM" id="SSF53474">
    <property type="entry name" value="alpha/beta-Hydrolases"/>
    <property type="match status" value="1"/>
</dbReference>
<proteinExistence type="predicted"/>
<evidence type="ECO:0000256" key="1">
    <source>
        <dbReference type="SAM" id="MobiDB-lite"/>
    </source>
</evidence>
<organism evidence="2 3">
    <name type="scientific">Glaciihabitans tibetensis</name>
    <dbReference type="NCBI Taxonomy" id="1266600"/>
    <lineage>
        <taxon>Bacteria</taxon>
        <taxon>Bacillati</taxon>
        <taxon>Actinomycetota</taxon>
        <taxon>Actinomycetes</taxon>
        <taxon>Micrococcales</taxon>
        <taxon>Microbacteriaceae</taxon>
        <taxon>Glaciihabitans</taxon>
    </lineage>
</organism>
<keyword evidence="3" id="KW-1185">Reference proteome</keyword>